<evidence type="ECO:0000256" key="5">
    <source>
        <dbReference type="ARBA" id="ARBA00022677"/>
    </source>
</evidence>
<evidence type="ECO:0000256" key="3">
    <source>
        <dbReference type="ARBA" id="ARBA00004502"/>
    </source>
</evidence>
<name>A0AAN7EC81_QUERU</name>
<evidence type="ECO:0000256" key="4">
    <source>
        <dbReference type="ARBA" id="ARBA00010858"/>
    </source>
</evidence>
<dbReference type="Proteomes" id="UP001324115">
    <property type="component" value="Unassembled WGS sequence"/>
</dbReference>
<keyword evidence="7 10" id="KW-1133">Transmembrane helix</keyword>
<feature type="region of interest" description="Disordered" evidence="9">
    <location>
        <begin position="1"/>
        <end position="26"/>
    </location>
</feature>
<organism evidence="11 12">
    <name type="scientific">Quercus rubra</name>
    <name type="common">Northern red oak</name>
    <name type="synonym">Quercus borealis</name>
    <dbReference type="NCBI Taxonomy" id="3512"/>
    <lineage>
        <taxon>Eukaryota</taxon>
        <taxon>Viridiplantae</taxon>
        <taxon>Streptophyta</taxon>
        <taxon>Embryophyta</taxon>
        <taxon>Tracheophyta</taxon>
        <taxon>Spermatophyta</taxon>
        <taxon>Magnoliopsida</taxon>
        <taxon>eudicotyledons</taxon>
        <taxon>Gunneridae</taxon>
        <taxon>Pentapetalae</taxon>
        <taxon>rosids</taxon>
        <taxon>fabids</taxon>
        <taxon>Fagales</taxon>
        <taxon>Fagaceae</taxon>
        <taxon>Quercus</taxon>
    </lineage>
</organism>
<evidence type="ECO:0008006" key="13">
    <source>
        <dbReference type="Google" id="ProtNLM"/>
    </source>
</evidence>
<dbReference type="GO" id="GO:0016020">
    <property type="term" value="C:membrane"/>
    <property type="evidence" value="ECO:0007669"/>
    <property type="project" value="UniProtKB-SubCell"/>
</dbReference>
<accession>A0AAN7EC81</accession>
<keyword evidence="5" id="KW-0551">Lipid droplet</keyword>
<evidence type="ECO:0000256" key="7">
    <source>
        <dbReference type="ARBA" id="ARBA00022989"/>
    </source>
</evidence>
<comment type="subcellular location">
    <subcellularLocation>
        <location evidence="3">Lipid droplet</location>
    </subcellularLocation>
    <subcellularLocation>
        <location evidence="2">Membrane</location>
        <topology evidence="2">Multi-pass membrane protein</topology>
    </subcellularLocation>
</comment>
<evidence type="ECO:0000313" key="12">
    <source>
        <dbReference type="Proteomes" id="UP001324115"/>
    </source>
</evidence>
<dbReference type="PANTHER" id="PTHR33203:SF4">
    <property type="entry name" value="F27J15.22"/>
    <property type="match status" value="1"/>
</dbReference>
<comment type="caution">
    <text evidence="11">The sequence shown here is derived from an EMBL/GenBank/DDBJ whole genome shotgun (WGS) entry which is preliminary data.</text>
</comment>
<keyword evidence="8 10" id="KW-0472">Membrane</keyword>
<keyword evidence="6 10" id="KW-0812">Transmembrane</keyword>
<dbReference type="Pfam" id="PF01277">
    <property type="entry name" value="Oleosin"/>
    <property type="match status" value="1"/>
</dbReference>
<dbReference type="GO" id="GO:0019915">
    <property type="term" value="P:lipid storage"/>
    <property type="evidence" value="ECO:0007669"/>
    <property type="project" value="TreeGrafter"/>
</dbReference>
<comment type="function">
    <text evidence="1">May have a structural role to stabilize the lipid body during desiccation of the seed by preventing coalescence of the oil. Probably interacts with both lipid and phospholipid moieties of lipid bodies. May also provide recognition signals for specific lipase anchorage in lipolysis during seedling growth.</text>
</comment>
<dbReference type="PANTHER" id="PTHR33203">
    <property type="entry name" value="OLEOSIN"/>
    <property type="match status" value="1"/>
</dbReference>
<reference evidence="11 12" key="1">
    <citation type="journal article" date="2023" name="G3 (Bethesda)">
        <title>A haplotype-resolved chromosome-scale genome for Quercus rubra L. provides insights into the genetics of adaptive traits for red oak species.</title>
        <authorList>
            <person name="Kapoor B."/>
            <person name="Jenkins J."/>
            <person name="Schmutz J."/>
            <person name="Zhebentyayeva T."/>
            <person name="Kuelheim C."/>
            <person name="Coggeshall M."/>
            <person name="Heim C."/>
            <person name="Lasky J.R."/>
            <person name="Leites L."/>
            <person name="Islam-Faridi N."/>
            <person name="Romero-Severson J."/>
            <person name="DeLeo V.L."/>
            <person name="Lucas S.M."/>
            <person name="Lazic D."/>
            <person name="Gailing O."/>
            <person name="Carlson J."/>
            <person name="Staton M."/>
        </authorList>
    </citation>
    <scope>NUCLEOTIDE SEQUENCE [LARGE SCALE GENOMIC DNA]</scope>
    <source>
        <strain evidence="11">Pseudo-F2</strain>
    </source>
</reference>
<evidence type="ECO:0000256" key="1">
    <source>
        <dbReference type="ARBA" id="ARBA00002582"/>
    </source>
</evidence>
<evidence type="ECO:0000256" key="10">
    <source>
        <dbReference type="SAM" id="Phobius"/>
    </source>
</evidence>
<evidence type="ECO:0000256" key="9">
    <source>
        <dbReference type="SAM" id="MobiDB-lite"/>
    </source>
</evidence>
<dbReference type="GO" id="GO:0012511">
    <property type="term" value="C:monolayer-surrounded lipid storage body"/>
    <property type="evidence" value="ECO:0007669"/>
    <property type="project" value="InterPro"/>
</dbReference>
<dbReference type="GO" id="GO:0048608">
    <property type="term" value="P:reproductive structure development"/>
    <property type="evidence" value="ECO:0007669"/>
    <property type="project" value="UniProtKB-ARBA"/>
</dbReference>
<sequence>MADRPHQNSAETQSTRAPRSPHQNHSINITFTSSTTSAFLRKLKDHAPNSSQLIGLLSLLISGSILLLLAGLTVTATVLGFIVFTPLILFTSPIWFPIGAFLFVVTAGFVSLCGFGVALVAGLSWIYRYFRGMHPPGSDRFDYARSRIYDTASHVKDYATQYGGYLQSKVKDAAPGA</sequence>
<dbReference type="InterPro" id="IPR000136">
    <property type="entry name" value="Oleosin"/>
</dbReference>
<evidence type="ECO:0000256" key="2">
    <source>
        <dbReference type="ARBA" id="ARBA00004141"/>
    </source>
</evidence>
<dbReference type="EMBL" id="JAXUIC010000010">
    <property type="protein sequence ID" value="KAK4567809.1"/>
    <property type="molecule type" value="Genomic_DNA"/>
</dbReference>
<proteinExistence type="inferred from homology"/>
<comment type="similarity">
    <text evidence="4">Belongs to the oleosin family.</text>
</comment>
<dbReference type="AlphaFoldDB" id="A0AAN7EC81"/>
<evidence type="ECO:0000256" key="8">
    <source>
        <dbReference type="ARBA" id="ARBA00023136"/>
    </source>
</evidence>
<gene>
    <name evidence="11" type="ORF">RGQ29_003534</name>
</gene>
<evidence type="ECO:0000313" key="11">
    <source>
        <dbReference type="EMBL" id="KAK4567809.1"/>
    </source>
</evidence>
<feature type="transmembrane region" description="Helical" evidence="10">
    <location>
        <begin position="53"/>
        <end position="82"/>
    </location>
</feature>
<evidence type="ECO:0000256" key="6">
    <source>
        <dbReference type="ARBA" id="ARBA00022692"/>
    </source>
</evidence>
<feature type="transmembrane region" description="Helical" evidence="10">
    <location>
        <begin position="94"/>
        <end position="127"/>
    </location>
</feature>
<protein>
    <recommendedName>
        <fullName evidence="13">Oleosin</fullName>
    </recommendedName>
</protein>
<keyword evidence="12" id="KW-1185">Reference proteome</keyword>
<feature type="compositionally biased region" description="Polar residues" evidence="9">
    <location>
        <begin position="7"/>
        <end position="25"/>
    </location>
</feature>
<dbReference type="GO" id="GO:0009791">
    <property type="term" value="P:post-embryonic development"/>
    <property type="evidence" value="ECO:0007669"/>
    <property type="project" value="UniProtKB-ARBA"/>
</dbReference>